<dbReference type="EMBL" id="QGKY02000190">
    <property type="protein sequence ID" value="KAF2591924.1"/>
    <property type="molecule type" value="Genomic_DNA"/>
</dbReference>
<dbReference type="PANTHER" id="PTHR31286:SF90">
    <property type="entry name" value="DUF4283 DOMAIN-CONTAINING PROTEIN"/>
    <property type="match status" value="1"/>
</dbReference>
<sequence length="405" mass="43778">MSNPWATGSRSSVSPPSSCTTGDKRNLTPPDPPDPLSHLPLAQYPPLSPTIPSRRSRVIAFSTVAPLLSTPTVQQISPGLSTIDIAPCNVDTEMVLENASIVDPQTRSEATVDNTIALQPQTTTTVASSTDLTNTSSETFTVLPPKSTSPIQTNKASSSTPTVASVCSDAAPLPSKKTTAPPPLAFDRPQTSVKPPPLPPNPTLVEKIRRFEDKTLKRIAPATISASGRPTVMIPDTLFQKGADLHKDFIVCVFNGRSPPPLVRYKVFLTTYGARERDWRFITILLPEAFSFALRQWTSTTRSTAPSFSSIKIWAHLTGIPLDLRHQDGLSLVAGLVGEPKETDDFTKNLVSLTLAHAKVEVDLTKPLPDVVEFTRQSGEVVEVLVAYPWLPPTCSHCKELGHIA</sequence>
<evidence type="ECO:0008006" key="3">
    <source>
        <dbReference type="Google" id="ProtNLM"/>
    </source>
</evidence>
<name>A0A8S9KB22_BRACR</name>
<reference evidence="2" key="1">
    <citation type="submission" date="2019-12" db="EMBL/GenBank/DDBJ databases">
        <title>Genome sequencing and annotation of Brassica cretica.</title>
        <authorList>
            <person name="Studholme D.J."/>
            <person name="Sarris P.F."/>
        </authorList>
    </citation>
    <scope>NUCLEOTIDE SEQUENCE</scope>
    <source>
        <strain evidence="2">PFS-102/07</strain>
        <tissue evidence="2">Leaf</tissue>
    </source>
</reference>
<accession>A0A8S9KB22</accession>
<gene>
    <name evidence="2" type="ORF">F2Q70_00041575</name>
</gene>
<dbReference type="PANTHER" id="PTHR31286">
    <property type="entry name" value="GLYCINE-RICH CELL WALL STRUCTURAL PROTEIN 1.8-LIKE"/>
    <property type="match status" value="1"/>
</dbReference>
<organism evidence="2">
    <name type="scientific">Brassica cretica</name>
    <name type="common">Mustard</name>
    <dbReference type="NCBI Taxonomy" id="69181"/>
    <lineage>
        <taxon>Eukaryota</taxon>
        <taxon>Viridiplantae</taxon>
        <taxon>Streptophyta</taxon>
        <taxon>Embryophyta</taxon>
        <taxon>Tracheophyta</taxon>
        <taxon>Spermatophyta</taxon>
        <taxon>Magnoliopsida</taxon>
        <taxon>eudicotyledons</taxon>
        <taxon>Gunneridae</taxon>
        <taxon>Pentapetalae</taxon>
        <taxon>rosids</taxon>
        <taxon>malvids</taxon>
        <taxon>Brassicales</taxon>
        <taxon>Brassicaceae</taxon>
        <taxon>Brassiceae</taxon>
        <taxon>Brassica</taxon>
    </lineage>
</organism>
<evidence type="ECO:0000256" key="1">
    <source>
        <dbReference type="SAM" id="MobiDB-lite"/>
    </source>
</evidence>
<dbReference type="InterPro" id="IPR040256">
    <property type="entry name" value="At4g02000-like"/>
</dbReference>
<feature type="region of interest" description="Disordered" evidence="1">
    <location>
        <begin position="125"/>
        <end position="204"/>
    </location>
</feature>
<feature type="compositionally biased region" description="Polar residues" evidence="1">
    <location>
        <begin position="136"/>
        <end position="165"/>
    </location>
</feature>
<feature type="compositionally biased region" description="Low complexity" evidence="1">
    <location>
        <begin position="125"/>
        <end position="135"/>
    </location>
</feature>
<feature type="region of interest" description="Disordered" evidence="1">
    <location>
        <begin position="1"/>
        <end position="52"/>
    </location>
</feature>
<comment type="caution">
    <text evidence="2">The sequence shown here is derived from an EMBL/GenBank/DDBJ whole genome shotgun (WGS) entry which is preliminary data.</text>
</comment>
<feature type="compositionally biased region" description="Low complexity" evidence="1">
    <location>
        <begin position="9"/>
        <end position="18"/>
    </location>
</feature>
<evidence type="ECO:0000313" key="2">
    <source>
        <dbReference type="EMBL" id="KAF2591924.1"/>
    </source>
</evidence>
<dbReference type="AlphaFoldDB" id="A0A8S9KB22"/>
<protein>
    <recommendedName>
        <fullName evidence="3">DUF4283 domain-containing protein</fullName>
    </recommendedName>
</protein>
<proteinExistence type="predicted"/>